<dbReference type="InterPro" id="IPR053008">
    <property type="entry name" value="Phomopsin_biosynth_assoc"/>
</dbReference>
<sequence length="291" mass="32672">MIEGIRSAFATPREKSTSYQILAPERNAPLRNKLSLLVPYFVQLALFCLALWGLVSLGLQVGWQSLSCFCTKPSVSHADYGAHNSLNPQAVASAQPDVYRPDTLAEGVTLCDCGSSVREALSRECVYDALSAGWLPPYCRDAELTAQFEAAGPEPDGRWTYYADGQGQETLDAAQLGLLADGGGGGGKTTFWATREWHIQHCLFYWRKHHRMRHTGAVMEARFDTDEHVRHCLFYWRKHHRMRHTGAVMEARFDTDEHVRHCLSLIGNTPPDYFFLLEVPVRLNSTADTVI</sequence>
<keyword evidence="1" id="KW-1133">Transmembrane helix</keyword>
<evidence type="ECO:0000256" key="1">
    <source>
        <dbReference type="SAM" id="Phobius"/>
    </source>
</evidence>
<evidence type="ECO:0000313" key="2">
    <source>
        <dbReference type="EMBL" id="KAK8013577.1"/>
    </source>
</evidence>
<dbReference type="PANTHER" id="PTHR35896:SF3">
    <property type="entry name" value="MAJOR FACILITATOR SUPERFAMILY TRANSPORTER"/>
    <property type="match status" value="1"/>
</dbReference>
<reference evidence="2 3" key="1">
    <citation type="submission" date="2023-01" db="EMBL/GenBank/DDBJ databases">
        <title>Analysis of 21 Apiospora genomes using comparative genomics revels a genus with tremendous synthesis potential of carbohydrate active enzymes and secondary metabolites.</title>
        <authorList>
            <person name="Sorensen T."/>
        </authorList>
    </citation>
    <scope>NUCLEOTIDE SEQUENCE [LARGE SCALE GENOMIC DNA]</scope>
    <source>
        <strain evidence="2 3">CBS 20057</strain>
    </source>
</reference>
<keyword evidence="3" id="KW-1185">Reference proteome</keyword>
<gene>
    <name evidence="2" type="ORF">PG991_009170</name>
</gene>
<dbReference type="PANTHER" id="PTHR35896">
    <property type="entry name" value="IG-LIKE DOMAIN-CONTAINING PROTEIN"/>
    <property type="match status" value="1"/>
</dbReference>
<name>A0ABR1RJW9_9PEZI</name>
<dbReference type="EMBL" id="JAQQWI010000013">
    <property type="protein sequence ID" value="KAK8013577.1"/>
    <property type="molecule type" value="Genomic_DNA"/>
</dbReference>
<proteinExistence type="predicted"/>
<organism evidence="2 3">
    <name type="scientific">Apiospora marii</name>
    <dbReference type="NCBI Taxonomy" id="335849"/>
    <lineage>
        <taxon>Eukaryota</taxon>
        <taxon>Fungi</taxon>
        <taxon>Dikarya</taxon>
        <taxon>Ascomycota</taxon>
        <taxon>Pezizomycotina</taxon>
        <taxon>Sordariomycetes</taxon>
        <taxon>Xylariomycetidae</taxon>
        <taxon>Amphisphaeriales</taxon>
        <taxon>Apiosporaceae</taxon>
        <taxon>Apiospora</taxon>
    </lineage>
</organism>
<feature type="transmembrane region" description="Helical" evidence="1">
    <location>
        <begin position="36"/>
        <end position="63"/>
    </location>
</feature>
<evidence type="ECO:0000313" key="3">
    <source>
        <dbReference type="Proteomes" id="UP001396898"/>
    </source>
</evidence>
<keyword evidence="1" id="KW-0472">Membrane</keyword>
<accession>A0ABR1RJW9</accession>
<keyword evidence="1" id="KW-0812">Transmembrane</keyword>
<dbReference type="Proteomes" id="UP001396898">
    <property type="component" value="Unassembled WGS sequence"/>
</dbReference>
<comment type="caution">
    <text evidence="2">The sequence shown here is derived from an EMBL/GenBank/DDBJ whole genome shotgun (WGS) entry which is preliminary data.</text>
</comment>
<protein>
    <submittedName>
        <fullName evidence="2">Uncharacterized protein</fullName>
    </submittedName>
</protein>